<feature type="compositionally biased region" description="Polar residues" evidence="15">
    <location>
        <begin position="1381"/>
        <end position="1400"/>
    </location>
</feature>
<dbReference type="Ensembl" id="ENSAOCT00000004603.2">
    <property type="protein sequence ID" value="ENSAOCP00000023741.2"/>
    <property type="gene ID" value="ENSAOCG00000010108.2"/>
</dbReference>
<dbReference type="PANTHER" id="PTHR10166:SF68">
    <property type="entry name" value="VWFA AND CACHE DOMAIN-CONTAINING PROTEIN 1"/>
    <property type="match status" value="1"/>
</dbReference>
<reference evidence="18" key="3">
    <citation type="submission" date="2025-09" db="UniProtKB">
        <authorList>
            <consortium name="Ensembl"/>
        </authorList>
    </citation>
    <scope>IDENTIFICATION</scope>
</reference>
<dbReference type="FunFam" id="3.40.50.410:FF:000039">
    <property type="entry name" value="VWFA and cache domain-containing protein 1"/>
    <property type="match status" value="1"/>
</dbReference>
<comment type="subcellular location">
    <subcellularLocation>
        <location evidence="1">Membrane</location>
        <topology evidence="1">Single-pass type I membrane protein</topology>
    </subcellularLocation>
</comment>
<dbReference type="InterPro" id="IPR051173">
    <property type="entry name" value="Ca_channel_alpha-2/delta"/>
</dbReference>
<keyword evidence="19" id="KW-1185">Reference proteome</keyword>
<dbReference type="Gene3D" id="3.40.50.410">
    <property type="entry name" value="von Willebrand factor, type A domain"/>
    <property type="match status" value="1"/>
</dbReference>
<evidence type="ECO:0000256" key="1">
    <source>
        <dbReference type="ARBA" id="ARBA00004479"/>
    </source>
</evidence>
<evidence type="ECO:0000313" key="19">
    <source>
        <dbReference type="Proteomes" id="UP001501940"/>
    </source>
</evidence>
<evidence type="ECO:0000256" key="9">
    <source>
        <dbReference type="ARBA" id="ARBA00022989"/>
    </source>
</evidence>
<proteinExistence type="inferred from homology"/>
<evidence type="ECO:0000256" key="10">
    <source>
        <dbReference type="ARBA" id="ARBA00023065"/>
    </source>
</evidence>
<keyword evidence="6" id="KW-0732">Signal</keyword>
<dbReference type="AlphaFoldDB" id="A0A3Q1CY63"/>
<evidence type="ECO:0000256" key="11">
    <source>
        <dbReference type="ARBA" id="ARBA00023136"/>
    </source>
</evidence>
<dbReference type="SUPFAM" id="SSF103190">
    <property type="entry name" value="Sensory domain-like"/>
    <property type="match status" value="1"/>
</dbReference>
<dbReference type="Gene3D" id="3.30.450.20">
    <property type="entry name" value="PAS domain"/>
    <property type="match status" value="2"/>
</dbReference>
<name>A0A3Q1CY63_AMPOC</name>
<keyword evidence="8" id="KW-0106">Calcium</keyword>
<reference evidence="18" key="2">
    <citation type="submission" date="2025-08" db="UniProtKB">
        <authorList>
            <consortium name="Ensembl"/>
        </authorList>
    </citation>
    <scope>IDENTIFICATION</scope>
</reference>
<evidence type="ECO:0000313" key="18">
    <source>
        <dbReference type="Ensembl" id="ENSAOCP00000023741.2"/>
    </source>
</evidence>
<organism evidence="18 19">
    <name type="scientific">Amphiprion ocellaris</name>
    <name type="common">Clown anemonefish</name>
    <dbReference type="NCBI Taxonomy" id="80972"/>
    <lineage>
        <taxon>Eukaryota</taxon>
        <taxon>Metazoa</taxon>
        <taxon>Chordata</taxon>
        <taxon>Craniata</taxon>
        <taxon>Vertebrata</taxon>
        <taxon>Euteleostomi</taxon>
        <taxon>Actinopterygii</taxon>
        <taxon>Neopterygii</taxon>
        <taxon>Teleostei</taxon>
        <taxon>Neoteleostei</taxon>
        <taxon>Acanthomorphata</taxon>
        <taxon>Ovalentaria</taxon>
        <taxon>Pomacentridae</taxon>
        <taxon>Amphiprion</taxon>
    </lineage>
</organism>
<evidence type="ECO:0000256" key="4">
    <source>
        <dbReference type="ARBA" id="ARBA00022568"/>
    </source>
</evidence>
<keyword evidence="10" id="KW-0406">Ion transport</keyword>
<dbReference type="PANTHER" id="PTHR10166">
    <property type="entry name" value="VOLTAGE-DEPENDENT CALCIUM CHANNEL SUBUNIT ALPHA-2/DELTA-RELATED"/>
    <property type="match status" value="1"/>
</dbReference>
<reference evidence="18 19" key="1">
    <citation type="submission" date="2022-01" db="EMBL/GenBank/DDBJ databases">
        <title>A chromosome-scale genome assembly of the false clownfish, Amphiprion ocellaris.</title>
        <authorList>
            <person name="Ryu T."/>
        </authorList>
    </citation>
    <scope>NUCLEOTIDE SEQUENCE [LARGE SCALE GENOMIC DNA]</scope>
</reference>
<keyword evidence="9 16" id="KW-1133">Transmembrane helix</keyword>
<keyword evidence="3" id="KW-0813">Transport</keyword>
<dbReference type="InterPro" id="IPR029151">
    <property type="entry name" value="Sensor-like_sf"/>
</dbReference>
<dbReference type="GeneTree" id="ENSGT00940000157568"/>
<dbReference type="PROSITE" id="PS50234">
    <property type="entry name" value="VWFA"/>
    <property type="match status" value="1"/>
</dbReference>
<evidence type="ECO:0000256" key="16">
    <source>
        <dbReference type="SAM" id="Phobius"/>
    </source>
</evidence>
<evidence type="ECO:0000256" key="15">
    <source>
        <dbReference type="SAM" id="MobiDB-lite"/>
    </source>
</evidence>
<comment type="function">
    <text evidence="13">May regulate voltage-dependent calcium channels.</text>
</comment>
<keyword evidence="4" id="KW-0109">Calcium transport</keyword>
<dbReference type="GO" id="GO:0005245">
    <property type="term" value="F:voltage-gated calcium channel activity"/>
    <property type="evidence" value="ECO:0007669"/>
    <property type="project" value="TreeGrafter"/>
</dbReference>
<dbReference type="Proteomes" id="UP001501940">
    <property type="component" value="Chromosome 2"/>
</dbReference>
<evidence type="ECO:0000256" key="3">
    <source>
        <dbReference type="ARBA" id="ARBA00022448"/>
    </source>
</evidence>
<accession>A0A3Q1CY63</accession>
<sequence length="1463" mass="162876">MALSPASVNSPREPDPLIVDPGAGRTPRCFHASHFHPHCGESPALTHFARLPGVGATGRRGNTDNVFFFCFVCFPFRIRNLSSSSPHGSAFLSGGTSRSCDGLRCWEFWGLVPERKGARPLRCKVVKVVSLEVFFGSFSATSSDSVFLPATMARRTAEKPLLLTPNTRAAFRDKHLRFRGGLLAFWWSFVFVCSALSCGYCGAETEFSILEEAQVLAEQMKKLSSQELGVFTMQRIFNSFVYTEKTSNGETEVQQLAKKIREKFNRYLDVVNRNKQVVEASYTAHLTSPLTAIQDCCSIPASMMEFDGNFNTNVSKTICCDRLSPTVNSRAFNPGRDLNSVLADNLKSNPGIKWQYFSSEEGIFTVFPAHKFHCKGNYEHRSRPVYVAAVRPQSKHIVVMVDHGASVTDTQLQIARDSALVILNAIDEHDKISILSVAETVRSCSLDQCYKSLLSPATSETKRKMSTFISNIKASDGATQHAAGFQKAFQLLRNTSSISKQSMTTDMVIIYLSSGITSRESSEQEKRATLSVVREENRHLNNSVMILTYALMNEGVTGLKELAFLRDLAEQNSVKYGVDRMSDRDRSSVASSSGSAGVSMMPVVKGSMMVLNQLSNLETTVGRFYINLPNRMIDLARFSLPYADPMGDGFIMTVSRPCYFGNLLLGVVGVDVNLAYILEDVTYYQDSLASYTFLIDNKGYTLMHPSLTRPYLMTEPPLHTDIIHYENIPGFPAVRQNILSLPLGSQVIAVPVNSSLSWHTNRLRDNSKDAYNVSYAWKLVQDTSFILCIVYVQPEIPVKQLKNLNTAPSSKLLYHRLDLLGQPSSCLHFKQLATVESPTVMLAAGSFSSPYEHLSQPETKRMVEHYTAYLSDNTRLIANPGLKSSVRNEVMATSHVTDEWMTLMEMSSLNCYIVRRYIATPSGVLRIYPGSLMDKAFDPTRRQWYQHAVANPGLITFTGPYLDVGGAGYVVTISHTIHASSSQMAPGYAVAVMGIDFTLRYFYKVLLDLLPICNQDKGNKIRCFIMEDRGYLVAHPTLIDPKGHAPAEQQHITHKEPLVANDILNHPNFVKKNLCNSFSDRTVQRFYKFNTSIVGDLTNLVHGSHCSKYRLTRIPGTNAFAGIVNETCDSLAFCACSTVDRLCLNCHRMEQNECECPCECPLEVNECTGNLTNAENRNPSCEVHQEPVSLNVIDPSLHDTLPQCINTRCSQRYTSSDCFGVLDCEWCMVDSDGKTHLDKPYCALQKECFGGIVGAKSPYADGLGLLDEEVASLNMIKSAPVGPVAGGIMGCIMVLVLAVYAYRHQIHRRSHQHMSPLAAQEMSVRMSNLDNERDERDEDSHEDRGIISNTRFIAAVIERHTHTPERRRRYWGRSGTESDHGYSTMSPQEDSENPPGNNDPLSAGVDVGNHDDDLDLDTPPQTAALLSHKFHPYRHTHTHHHPLHTHTHHLQAAVTVHSVDAEC</sequence>
<evidence type="ECO:0000259" key="17">
    <source>
        <dbReference type="PROSITE" id="PS50234"/>
    </source>
</evidence>
<evidence type="ECO:0000256" key="13">
    <source>
        <dbReference type="ARBA" id="ARBA00053598"/>
    </source>
</evidence>
<protein>
    <recommendedName>
        <fullName evidence="14">VWFA and cache domain-containing protein 1</fullName>
    </recommendedName>
</protein>
<dbReference type="InterPro" id="IPR036465">
    <property type="entry name" value="vWFA_dom_sf"/>
</dbReference>
<feature type="transmembrane region" description="Helical" evidence="16">
    <location>
        <begin position="1281"/>
        <end position="1302"/>
    </location>
</feature>
<dbReference type="InterPro" id="IPR002035">
    <property type="entry name" value="VWF_A"/>
</dbReference>
<evidence type="ECO:0000256" key="2">
    <source>
        <dbReference type="ARBA" id="ARBA00007060"/>
    </source>
</evidence>
<keyword evidence="11 16" id="KW-0472">Membrane</keyword>
<evidence type="ECO:0000256" key="14">
    <source>
        <dbReference type="ARBA" id="ARBA00073352"/>
    </source>
</evidence>
<dbReference type="GO" id="GO:0005891">
    <property type="term" value="C:voltage-gated calcium channel complex"/>
    <property type="evidence" value="ECO:0007669"/>
    <property type="project" value="TreeGrafter"/>
</dbReference>
<keyword evidence="12" id="KW-0325">Glycoprotein</keyword>
<evidence type="ECO:0000256" key="12">
    <source>
        <dbReference type="ARBA" id="ARBA00023180"/>
    </source>
</evidence>
<feature type="region of interest" description="Disordered" evidence="15">
    <location>
        <begin position="1357"/>
        <end position="1412"/>
    </location>
</feature>
<dbReference type="GO" id="GO:0060536">
    <property type="term" value="P:cartilage morphogenesis"/>
    <property type="evidence" value="ECO:0007669"/>
    <property type="project" value="Ensembl"/>
</dbReference>
<keyword evidence="5 16" id="KW-0812">Transmembrane</keyword>
<comment type="similarity">
    <text evidence="2">Belongs to the calcium channel subunit alpha-2/delta family.</text>
</comment>
<dbReference type="SUPFAM" id="SSF53300">
    <property type="entry name" value="vWA-like"/>
    <property type="match status" value="1"/>
</dbReference>
<evidence type="ECO:0000256" key="5">
    <source>
        <dbReference type="ARBA" id="ARBA00022692"/>
    </source>
</evidence>
<keyword evidence="7" id="KW-0677">Repeat</keyword>
<gene>
    <name evidence="18" type="primary">PTCHD3</name>
</gene>
<evidence type="ECO:0000256" key="8">
    <source>
        <dbReference type="ARBA" id="ARBA00022837"/>
    </source>
</evidence>
<dbReference type="FunFam" id="3.30.450.20:FF:000029">
    <property type="entry name" value="VWFA and cache domain-containing protein 1"/>
    <property type="match status" value="1"/>
</dbReference>
<evidence type="ECO:0000256" key="6">
    <source>
        <dbReference type="ARBA" id="ARBA00022729"/>
    </source>
</evidence>
<dbReference type="FunFam" id="3.30.450.20:FF:000024">
    <property type="entry name" value="VWFA and cache domain-containing protein 1"/>
    <property type="match status" value="1"/>
</dbReference>
<evidence type="ECO:0000256" key="7">
    <source>
        <dbReference type="ARBA" id="ARBA00022737"/>
    </source>
</evidence>
<feature type="domain" description="VWFA" evidence="17">
    <location>
        <begin position="396"/>
        <end position="604"/>
    </location>
</feature>